<reference evidence="2" key="2">
    <citation type="submission" date="2023-01" db="EMBL/GenBank/DDBJ databases">
        <authorList>
            <person name="Petersen C."/>
        </authorList>
    </citation>
    <scope>NUCLEOTIDE SEQUENCE</scope>
    <source>
        <strain evidence="2">IBT 12815</strain>
    </source>
</reference>
<dbReference type="EMBL" id="JAQJAE010000001">
    <property type="protein sequence ID" value="KAJ5618086.1"/>
    <property type="molecule type" value="Genomic_DNA"/>
</dbReference>
<dbReference type="GeneID" id="81584500"/>
<name>A0AAD6MPP1_9EURO</name>
<feature type="compositionally biased region" description="Low complexity" evidence="1">
    <location>
        <begin position="39"/>
        <end position="52"/>
    </location>
</feature>
<feature type="region of interest" description="Disordered" evidence="1">
    <location>
        <begin position="39"/>
        <end position="61"/>
    </location>
</feature>
<dbReference type="Proteomes" id="UP001213799">
    <property type="component" value="Unassembled WGS sequence"/>
</dbReference>
<accession>A0AAD6MPP1</accession>
<evidence type="ECO:0000256" key="1">
    <source>
        <dbReference type="SAM" id="MobiDB-lite"/>
    </source>
</evidence>
<gene>
    <name evidence="2" type="ORF">N7537_003200</name>
</gene>
<sequence>MHEPIAHTHSFNGVEVDMSNETKDAQNVQCVNILGCPAGGTRTLSSSTSRASPAVMGSERERMSQWLVSSAPPKMTLEIISRIDEECEDAIIVDEIEIHQGPFGAFRLNQDQDTLPCLANQL</sequence>
<keyword evidence="3" id="KW-1185">Reference proteome</keyword>
<comment type="caution">
    <text evidence="2">The sequence shown here is derived from an EMBL/GenBank/DDBJ whole genome shotgun (WGS) entry which is preliminary data.</text>
</comment>
<dbReference type="RefSeq" id="XP_056759253.1">
    <property type="nucleotide sequence ID" value="XM_056894258.1"/>
</dbReference>
<proteinExistence type="predicted"/>
<organism evidence="2 3">
    <name type="scientific">Penicillium hordei</name>
    <dbReference type="NCBI Taxonomy" id="40994"/>
    <lineage>
        <taxon>Eukaryota</taxon>
        <taxon>Fungi</taxon>
        <taxon>Dikarya</taxon>
        <taxon>Ascomycota</taxon>
        <taxon>Pezizomycotina</taxon>
        <taxon>Eurotiomycetes</taxon>
        <taxon>Eurotiomycetidae</taxon>
        <taxon>Eurotiales</taxon>
        <taxon>Aspergillaceae</taxon>
        <taxon>Penicillium</taxon>
    </lineage>
</organism>
<evidence type="ECO:0000313" key="3">
    <source>
        <dbReference type="Proteomes" id="UP001213799"/>
    </source>
</evidence>
<evidence type="ECO:0000313" key="2">
    <source>
        <dbReference type="EMBL" id="KAJ5618086.1"/>
    </source>
</evidence>
<dbReference type="AlphaFoldDB" id="A0AAD6MPP1"/>
<reference evidence="2" key="1">
    <citation type="journal article" date="2023" name="IMA Fungus">
        <title>Comparative genomic study of the Penicillium genus elucidates a diverse pangenome and 15 lateral gene transfer events.</title>
        <authorList>
            <person name="Petersen C."/>
            <person name="Sorensen T."/>
            <person name="Nielsen M.R."/>
            <person name="Sondergaard T.E."/>
            <person name="Sorensen J.L."/>
            <person name="Fitzpatrick D.A."/>
            <person name="Frisvad J.C."/>
            <person name="Nielsen K.L."/>
        </authorList>
    </citation>
    <scope>NUCLEOTIDE SEQUENCE</scope>
    <source>
        <strain evidence="2">IBT 12815</strain>
    </source>
</reference>
<protein>
    <submittedName>
        <fullName evidence="2">Uncharacterized protein</fullName>
    </submittedName>
</protein>